<name>A0A1Y3B8W2_EURMA</name>
<dbReference type="FunFam" id="1.10.8.10:FF:000018">
    <property type="entry name" value="Nuclear RNA export factor 1"/>
    <property type="match status" value="1"/>
</dbReference>
<reference evidence="10 11" key="1">
    <citation type="submission" date="2017-03" db="EMBL/GenBank/DDBJ databases">
        <title>Genome Survey of Euroglyphus maynei.</title>
        <authorList>
            <person name="Arlian L.G."/>
            <person name="Morgan M.S."/>
            <person name="Rider S.D."/>
        </authorList>
    </citation>
    <scope>NUCLEOTIDE SEQUENCE [LARGE SCALE GENOMIC DNA]</scope>
    <source>
        <strain evidence="10">Arlian Lab</strain>
        <tissue evidence="10">Whole body</tissue>
    </source>
</reference>
<evidence type="ECO:0000256" key="7">
    <source>
        <dbReference type="ARBA" id="ARBA00023242"/>
    </source>
</evidence>
<dbReference type="Pfam" id="PF03943">
    <property type="entry name" value="TAP_C"/>
    <property type="match status" value="1"/>
</dbReference>
<feature type="domain" description="NTF2" evidence="8">
    <location>
        <begin position="47"/>
        <end position="193"/>
    </location>
</feature>
<keyword evidence="3" id="KW-0813">Transport</keyword>
<evidence type="ECO:0000313" key="11">
    <source>
        <dbReference type="Proteomes" id="UP000194236"/>
    </source>
</evidence>
<dbReference type="AlphaFoldDB" id="A0A1Y3B8W2"/>
<keyword evidence="5" id="KW-0677">Repeat</keyword>
<keyword evidence="11" id="KW-1185">Reference proteome</keyword>
<feature type="domain" description="TAP-C" evidence="9">
    <location>
        <begin position="261"/>
        <end position="315"/>
    </location>
</feature>
<dbReference type="PROSITE" id="PS51281">
    <property type="entry name" value="TAP_C"/>
    <property type="match status" value="1"/>
</dbReference>
<dbReference type="SMART" id="SM00804">
    <property type="entry name" value="TAP_C"/>
    <property type="match status" value="1"/>
</dbReference>
<evidence type="ECO:0000259" key="8">
    <source>
        <dbReference type="PROSITE" id="PS50177"/>
    </source>
</evidence>
<keyword evidence="4" id="KW-0433">Leucine-rich repeat</keyword>
<dbReference type="Gene3D" id="1.10.8.10">
    <property type="entry name" value="DNA helicase RuvA subunit, C-terminal domain"/>
    <property type="match status" value="1"/>
</dbReference>
<accession>A0A1Y3B8W2</accession>
<evidence type="ECO:0000256" key="6">
    <source>
        <dbReference type="ARBA" id="ARBA00022816"/>
    </source>
</evidence>
<dbReference type="Pfam" id="PF22602">
    <property type="entry name" value="NXF_NTF2"/>
    <property type="match status" value="1"/>
</dbReference>
<dbReference type="InterPro" id="IPR005637">
    <property type="entry name" value="TAP_C_dom"/>
</dbReference>
<dbReference type="CDD" id="cd14342">
    <property type="entry name" value="UBA_TAP-C"/>
    <property type="match status" value="1"/>
</dbReference>
<evidence type="ECO:0000256" key="4">
    <source>
        <dbReference type="ARBA" id="ARBA00022614"/>
    </source>
</evidence>
<dbReference type="EMBL" id="MUJZ01033484">
    <property type="protein sequence ID" value="OTF77279.1"/>
    <property type="molecule type" value="Genomic_DNA"/>
</dbReference>
<protein>
    <submittedName>
        <fullName evidence="10">Nuclear RNA export factor 1-like protein</fullName>
    </submittedName>
</protein>
<dbReference type="InterPro" id="IPR018222">
    <property type="entry name" value="Nuclear_transport_factor_2_euk"/>
</dbReference>
<evidence type="ECO:0000256" key="3">
    <source>
        <dbReference type="ARBA" id="ARBA00022448"/>
    </source>
</evidence>
<evidence type="ECO:0000259" key="9">
    <source>
        <dbReference type="PROSITE" id="PS51281"/>
    </source>
</evidence>
<keyword evidence="6" id="KW-0509">mRNA transport</keyword>
<dbReference type="InterPro" id="IPR030217">
    <property type="entry name" value="NXF_fam"/>
</dbReference>
<comment type="subcellular location">
    <subcellularLocation>
        <location evidence="1">Nucleus</location>
    </subcellularLocation>
</comment>
<dbReference type="InterPro" id="IPR002075">
    <property type="entry name" value="NTF2_dom"/>
</dbReference>
<proteinExistence type="inferred from homology"/>
<dbReference type="PANTHER" id="PTHR10662">
    <property type="entry name" value="NUCLEAR RNA EXPORT FACTOR"/>
    <property type="match status" value="1"/>
</dbReference>
<dbReference type="OrthoDB" id="25872at2759"/>
<dbReference type="InterPro" id="IPR032710">
    <property type="entry name" value="NTF2-like_dom_sf"/>
</dbReference>
<dbReference type="Proteomes" id="UP000194236">
    <property type="component" value="Unassembled WGS sequence"/>
</dbReference>
<dbReference type="GO" id="GO:0005634">
    <property type="term" value="C:nucleus"/>
    <property type="evidence" value="ECO:0007669"/>
    <property type="project" value="UniProtKB-SubCell"/>
</dbReference>
<comment type="similarity">
    <text evidence="2">Belongs to the NXF family.</text>
</comment>
<dbReference type="PANTHER" id="PTHR10662:SF22">
    <property type="entry name" value="NUCLEAR RNA EXPORT FACTOR 1"/>
    <property type="match status" value="1"/>
</dbReference>
<evidence type="ECO:0000313" key="10">
    <source>
        <dbReference type="EMBL" id="OTF77279.1"/>
    </source>
</evidence>
<comment type="caution">
    <text evidence="10">The sequence shown here is derived from an EMBL/GenBank/DDBJ whole genome shotgun (WGS) entry which is preliminary data.</text>
</comment>
<dbReference type="SUPFAM" id="SSF54427">
    <property type="entry name" value="NTF2-like"/>
    <property type="match status" value="1"/>
</dbReference>
<gene>
    <name evidence="10" type="ORF">BLA29_006707</name>
</gene>
<sequence>MILSAIRKIFKNLKTLDKESLPTEIGFDLAVTENLPETKGSFIPDESLKTFITEYFRMYDSDSRQQLMVAYHDSATFTHSIASNNSMYKPNELIMKESHNILRLRDESLWVKLVKTSNVDIVSFLNKLPVTKHHLDTFQVDIPFFSKEFINVVVNGLLQETFKTQNSFRSFCRTFFLVPHNNGFVILNEMLMISNPSIKQINEYKKLIEKESSSSKADLVMKTFDFKPSNLVITSNLITNQSNVTFASSSSSSKLPATITDQREEIIRKFKEETKMNRQFSIQCLEENNFNPIIAYDVFLKLKQANALPPEAFID</sequence>
<dbReference type="Gene3D" id="3.10.450.50">
    <property type="match status" value="1"/>
</dbReference>
<evidence type="ECO:0000256" key="1">
    <source>
        <dbReference type="ARBA" id="ARBA00004123"/>
    </source>
</evidence>
<dbReference type="PROSITE" id="PS50177">
    <property type="entry name" value="NTF2_DOMAIN"/>
    <property type="match status" value="1"/>
</dbReference>
<evidence type="ECO:0000256" key="2">
    <source>
        <dbReference type="ARBA" id="ARBA00009285"/>
    </source>
</evidence>
<evidence type="ECO:0000256" key="5">
    <source>
        <dbReference type="ARBA" id="ARBA00022737"/>
    </source>
</evidence>
<organism evidence="10 11">
    <name type="scientific">Euroglyphus maynei</name>
    <name type="common">Mayne's house dust mite</name>
    <dbReference type="NCBI Taxonomy" id="6958"/>
    <lineage>
        <taxon>Eukaryota</taxon>
        <taxon>Metazoa</taxon>
        <taxon>Ecdysozoa</taxon>
        <taxon>Arthropoda</taxon>
        <taxon>Chelicerata</taxon>
        <taxon>Arachnida</taxon>
        <taxon>Acari</taxon>
        <taxon>Acariformes</taxon>
        <taxon>Sarcoptiformes</taxon>
        <taxon>Astigmata</taxon>
        <taxon>Psoroptidia</taxon>
        <taxon>Analgoidea</taxon>
        <taxon>Pyroglyphidae</taxon>
        <taxon>Pyroglyphinae</taxon>
        <taxon>Euroglyphus</taxon>
    </lineage>
</organism>
<keyword evidence="7" id="KW-0539">Nucleus</keyword>
<dbReference type="GO" id="GO:0003723">
    <property type="term" value="F:RNA binding"/>
    <property type="evidence" value="ECO:0007669"/>
    <property type="project" value="TreeGrafter"/>
</dbReference>
<dbReference type="GO" id="GO:0016973">
    <property type="term" value="P:poly(A)+ mRNA export from nucleus"/>
    <property type="evidence" value="ECO:0007669"/>
    <property type="project" value="TreeGrafter"/>
</dbReference>
<dbReference type="SUPFAM" id="SSF46934">
    <property type="entry name" value="UBA-like"/>
    <property type="match status" value="1"/>
</dbReference>
<dbReference type="InterPro" id="IPR009060">
    <property type="entry name" value="UBA-like_sf"/>
</dbReference>